<evidence type="ECO:0000259" key="2">
    <source>
        <dbReference type="Pfam" id="PF14832"/>
    </source>
</evidence>
<dbReference type="EMBL" id="ML995839">
    <property type="protein sequence ID" value="KAF2768932.1"/>
    <property type="molecule type" value="Genomic_DNA"/>
</dbReference>
<accession>A0A6G1L8L3</accession>
<evidence type="ECO:0000313" key="3">
    <source>
        <dbReference type="EMBL" id="KAF2768932.1"/>
    </source>
</evidence>
<proteinExistence type="predicted"/>
<dbReference type="InterPro" id="IPR014347">
    <property type="entry name" value="Tautomerase/MIF_sf"/>
</dbReference>
<keyword evidence="4" id="KW-1185">Reference proteome</keyword>
<dbReference type="OrthoDB" id="2129288at2759"/>
<dbReference type="AlphaFoldDB" id="A0A6G1L8L3"/>
<protein>
    <recommendedName>
        <fullName evidence="2">Tautomerase cis-CaaD-like domain-containing protein</fullName>
    </recommendedName>
</protein>
<evidence type="ECO:0000256" key="1">
    <source>
        <dbReference type="SAM" id="MobiDB-lite"/>
    </source>
</evidence>
<gene>
    <name evidence="3" type="ORF">EJ03DRAFT_273258</name>
</gene>
<feature type="non-terminal residue" evidence="3">
    <location>
        <position position="1"/>
    </location>
</feature>
<feature type="region of interest" description="Disordered" evidence="1">
    <location>
        <begin position="136"/>
        <end position="155"/>
    </location>
</feature>
<dbReference type="Gene3D" id="3.30.429.10">
    <property type="entry name" value="Macrophage Migration Inhibitory Factor"/>
    <property type="match status" value="1"/>
</dbReference>
<dbReference type="InterPro" id="IPR028116">
    <property type="entry name" value="Cis-CaaD-like"/>
</dbReference>
<dbReference type="Proteomes" id="UP000799436">
    <property type="component" value="Unassembled WGS sequence"/>
</dbReference>
<dbReference type="Pfam" id="PF14832">
    <property type="entry name" value="Tautomerase_3"/>
    <property type="match status" value="1"/>
</dbReference>
<feature type="domain" description="Tautomerase cis-CaaD-like" evidence="2">
    <location>
        <begin position="1"/>
        <end position="144"/>
    </location>
</feature>
<evidence type="ECO:0000313" key="4">
    <source>
        <dbReference type="Proteomes" id="UP000799436"/>
    </source>
</evidence>
<reference evidence="3" key="1">
    <citation type="journal article" date="2020" name="Stud. Mycol.">
        <title>101 Dothideomycetes genomes: a test case for predicting lifestyles and emergence of pathogens.</title>
        <authorList>
            <person name="Haridas S."/>
            <person name="Albert R."/>
            <person name="Binder M."/>
            <person name="Bloem J."/>
            <person name="Labutti K."/>
            <person name="Salamov A."/>
            <person name="Andreopoulos B."/>
            <person name="Baker S."/>
            <person name="Barry K."/>
            <person name="Bills G."/>
            <person name="Bluhm B."/>
            <person name="Cannon C."/>
            <person name="Castanera R."/>
            <person name="Culley D."/>
            <person name="Daum C."/>
            <person name="Ezra D."/>
            <person name="Gonzalez J."/>
            <person name="Henrissat B."/>
            <person name="Kuo A."/>
            <person name="Liang C."/>
            <person name="Lipzen A."/>
            <person name="Lutzoni F."/>
            <person name="Magnuson J."/>
            <person name="Mondo S."/>
            <person name="Nolan M."/>
            <person name="Ohm R."/>
            <person name="Pangilinan J."/>
            <person name="Park H.-J."/>
            <person name="Ramirez L."/>
            <person name="Alfaro M."/>
            <person name="Sun H."/>
            <person name="Tritt A."/>
            <person name="Yoshinaga Y."/>
            <person name="Zwiers L.-H."/>
            <person name="Turgeon B."/>
            <person name="Goodwin S."/>
            <person name="Spatafora J."/>
            <person name="Crous P."/>
            <person name="Grigoriev I."/>
        </authorList>
    </citation>
    <scope>NUCLEOTIDE SEQUENCE</scope>
    <source>
        <strain evidence="3">CBS 116005</strain>
    </source>
</reference>
<sequence length="155" mass="17646">HPQNTFTTNPERDLFVHDILAYDHTRGTLPACYVIVNFHPMPVGSMYRGYTSVSEQDNPAEAVSGFVRITISHLAASRRDFPEGVGAVRMRKGVDEACRRSIVEKGWGWEYHVTEDERDLWTIDGVIPPPFRGEVEKKWRGENQGSEWEGGREAE</sequence>
<organism evidence="3 4">
    <name type="scientific">Teratosphaeria nubilosa</name>
    <dbReference type="NCBI Taxonomy" id="161662"/>
    <lineage>
        <taxon>Eukaryota</taxon>
        <taxon>Fungi</taxon>
        <taxon>Dikarya</taxon>
        <taxon>Ascomycota</taxon>
        <taxon>Pezizomycotina</taxon>
        <taxon>Dothideomycetes</taxon>
        <taxon>Dothideomycetidae</taxon>
        <taxon>Mycosphaerellales</taxon>
        <taxon>Teratosphaeriaceae</taxon>
        <taxon>Teratosphaeria</taxon>
    </lineage>
</organism>
<name>A0A6G1L8L3_9PEZI</name>